<dbReference type="InterPro" id="IPR002885">
    <property type="entry name" value="PPR_rpt"/>
</dbReference>
<feature type="compositionally biased region" description="Basic residues" evidence="4">
    <location>
        <begin position="1"/>
        <end position="10"/>
    </location>
</feature>
<reference evidence="6" key="1">
    <citation type="submission" date="2025-08" db="UniProtKB">
        <authorList>
            <consortium name="RefSeq"/>
        </authorList>
    </citation>
    <scope>IDENTIFICATION</scope>
    <source>
        <tissue evidence="6">Fruit stalk</tissue>
    </source>
</reference>
<dbReference type="GeneID" id="111314642"/>
<dbReference type="Pfam" id="PF13041">
    <property type="entry name" value="PPR_2"/>
    <property type="match status" value="1"/>
</dbReference>
<protein>
    <submittedName>
        <fullName evidence="6">Pentatricopeptide repeat-containing protein At1g77360, mitochondrial-like</fullName>
    </submittedName>
</protein>
<feature type="region of interest" description="Disordered" evidence="4">
    <location>
        <begin position="1"/>
        <end position="30"/>
    </location>
</feature>
<dbReference type="OrthoDB" id="1911504at2759"/>
<comment type="similarity">
    <text evidence="1">Belongs to the PPR family. P subfamily.</text>
</comment>
<dbReference type="PANTHER" id="PTHR47447">
    <property type="entry name" value="OS03G0856100 PROTEIN"/>
    <property type="match status" value="1"/>
</dbReference>
<gene>
    <name evidence="6" type="primary">LOC111314642</name>
</gene>
<dbReference type="InterPro" id="IPR011990">
    <property type="entry name" value="TPR-like_helical_dom_sf"/>
</dbReference>
<dbReference type="Gene3D" id="1.25.40.10">
    <property type="entry name" value="Tetratricopeptide repeat domain"/>
    <property type="match status" value="3"/>
</dbReference>
<evidence type="ECO:0000256" key="3">
    <source>
        <dbReference type="PROSITE-ProRule" id="PRU00708"/>
    </source>
</evidence>
<proteinExistence type="inferred from homology"/>
<evidence type="ECO:0000313" key="5">
    <source>
        <dbReference type="Proteomes" id="UP000515121"/>
    </source>
</evidence>
<dbReference type="Pfam" id="PF01535">
    <property type="entry name" value="PPR"/>
    <property type="match status" value="4"/>
</dbReference>
<dbReference type="Proteomes" id="UP000515121">
    <property type="component" value="Unplaced"/>
</dbReference>
<evidence type="ECO:0000256" key="2">
    <source>
        <dbReference type="ARBA" id="ARBA00022737"/>
    </source>
</evidence>
<evidence type="ECO:0000256" key="1">
    <source>
        <dbReference type="ARBA" id="ARBA00007626"/>
    </source>
</evidence>
<feature type="repeat" description="PPR" evidence="3">
    <location>
        <begin position="103"/>
        <end position="137"/>
    </location>
</feature>
<dbReference type="PANTHER" id="PTHR47447:SF24">
    <property type="entry name" value="PENTATRICOPEPTIDE REPEAT-CONTAINING PROTEIN"/>
    <property type="match status" value="1"/>
</dbReference>
<evidence type="ECO:0000256" key="4">
    <source>
        <dbReference type="SAM" id="MobiDB-lite"/>
    </source>
</evidence>
<dbReference type="RefSeq" id="XP_022771937.1">
    <property type="nucleotide sequence ID" value="XM_022916202.1"/>
</dbReference>
<dbReference type="KEGG" id="dzi:111314642"/>
<evidence type="ECO:0000313" key="6">
    <source>
        <dbReference type="RefSeq" id="XP_022771937.1"/>
    </source>
</evidence>
<organism evidence="5 6">
    <name type="scientific">Durio zibethinus</name>
    <name type="common">Durian</name>
    <dbReference type="NCBI Taxonomy" id="66656"/>
    <lineage>
        <taxon>Eukaryota</taxon>
        <taxon>Viridiplantae</taxon>
        <taxon>Streptophyta</taxon>
        <taxon>Embryophyta</taxon>
        <taxon>Tracheophyta</taxon>
        <taxon>Spermatophyta</taxon>
        <taxon>Magnoliopsida</taxon>
        <taxon>eudicotyledons</taxon>
        <taxon>Gunneridae</taxon>
        <taxon>Pentapetalae</taxon>
        <taxon>rosids</taxon>
        <taxon>malvids</taxon>
        <taxon>Malvales</taxon>
        <taxon>Malvaceae</taxon>
        <taxon>Helicteroideae</taxon>
        <taxon>Durio</taxon>
    </lineage>
</organism>
<keyword evidence="2" id="KW-0677">Repeat</keyword>
<name>A0A6P6B447_DURZI</name>
<dbReference type="AlphaFoldDB" id="A0A6P6B447"/>
<accession>A0A6P6B447</accession>
<sequence length="485" mass="55363">MVKNKKRSHSQRSPSPPPQNPSPLKRPIFPSYQTTPNLHPKVKLLCEIISTTPSSAVENLLEDTGLRVTQLDVENVLKLSYSFPSLAVKFFRWSGYQLQHQHSPYSWNIVVDLLGKNGLFDAMWDAVKSMKKEGLVSLATFASIFSSYVSFDKVKEAVLTFEVMEQYGCVRDVVALNSLISAICREGKTIDGLEFLRVAKTRIRPDLDSYAILLEGWEKEGDISLAKETFEEMVMEIGWDPRNVPAYDSFLSTLIKGKDGINEVLKYVDILHERKCYPGMKFFKEVLDGFQKVGNVRAAELIWKAMVDKVGIMPDTEMYNSMIALYCSKNYTDLAKKMLDEMVYTGAFPDLQSYNVLFYFLIKNRKLKEASLLFNEMVKNEFFPRKTNCIAVVKIFIDIGDPYMAIKVWKFMIENYDSELEETGNLLIVGLRDANKLPEAVKYAEGMIEKGIKVTSATLSKLKQSLSRAKKEGVYEELLRKWKSC</sequence>
<feature type="repeat" description="PPR" evidence="3">
    <location>
        <begin position="350"/>
        <end position="384"/>
    </location>
</feature>
<dbReference type="NCBIfam" id="TIGR00756">
    <property type="entry name" value="PPR"/>
    <property type="match status" value="3"/>
</dbReference>
<dbReference type="PROSITE" id="PS51375">
    <property type="entry name" value="PPR"/>
    <property type="match status" value="3"/>
</dbReference>
<feature type="repeat" description="PPR" evidence="3">
    <location>
        <begin position="315"/>
        <end position="349"/>
    </location>
</feature>
<keyword evidence="5" id="KW-1185">Reference proteome</keyword>